<sequence>MNKIKISAIVLIACLALTFIFDTLIPIWLGISMGALSAVMLVLLNIETFKVKGAIKKFALYADAIVGLFLILTFMPTGIISYTVNNFLSHSLVFVFAGLLIAILLNAYSIEKKD</sequence>
<dbReference type="Proteomes" id="UP000034301">
    <property type="component" value="Unassembled WGS sequence"/>
</dbReference>
<comment type="caution">
    <text evidence="2">The sequence shown here is derived from an EMBL/GenBank/DDBJ whole genome shotgun (WGS) entry which is preliminary data.</text>
</comment>
<dbReference type="EMBL" id="LBYC01000001">
    <property type="protein sequence ID" value="KKR43818.1"/>
    <property type="molecule type" value="Genomic_DNA"/>
</dbReference>
<evidence type="ECO:0000313" key="3">
    <source>
        <dbReference type="Proteomes" id="UP000034301"/>
    </source>
</evidence>
<protein>
    <submittedName>
        <fullName evidence="2">Uncharacterized protein</fullName>
    </submittedName>
</protein>
<keyword evidence="1" id="KW-0472">Membrane</keyword>
<gene>
    <name evidence="2" type="ORF">UT78_C0001G0004</name>
</gene>
<feature type="transmembrane region" description="Helical" evidence="1">
    <location>
        <begin position="28"/>
        <end position="46"/>
    </location>
</feature>
<proteinExistence type="predicted"/>
<evidence type="ECO:0000313" key="2">
    <source>
        <dbReference type="EMBL" id="KKR43818.1"/>
    </source>
</evidence>
<feature type="transmembrane region" description="Helical" evidence="1">
    <location>
        <begin position="58"/>
        <end position="81"/>
    </location>
</feature>
<accession>A0A0G0QUG8</accession>
<dbReference type="AlphaFoldDB" id="A0A0G0QUG8"/>
<name>A0A0G0QUG8_9BACT</name>
<evidence type="ECO:0000256" key="1">
    <source>
        <dbReference type="SAM" id="Phobius"/>
    </source>
</evidence>
<keyword evidence="1" id="KW-1133">Transmembrane helix</keyword>
<feature type="transmembrane region" description="Helical" evidence="1">
    <location>
        <begin position="87"/>
        <end position="108"/>
    </location>
</feature>
<keyword evidence="1" id="KW-0812">Transmembrane</keyword>
<organism evidence="2 3">
    <name type="scientific">Candidatus Nomurabacteria bacterium GW2011_GWF2_40_12</name>
    <dbReference type="NCBI Taxonomy" id="1618776"/>
    <lineage>
        <taxon>Bacteria</taxon>
        <taxon>Candidatus Nomuraibacteriota</taxon>
    </lineage>
</organism>
<reference evidence="2 3" key="1">
    <citation type="journal article" date="2015" name="Nature">
        <title>rRNA introns, odd ribosomes, and small enigmatic genomes across a large radiation of phyla.</title>
        <authorList>
            <person name="Brown C.T."/>
            <person name="Hug L.A."/>
            <person name="Thomas B.C."/>
            <person name="Sharon I."/>
            <person name="Castelle C.J."/>
            <person name="Singh A."/>
            <person name="Wilkins M.J."/>
            <person name="Williams K.H."/>
            <person name="Banfield J.F."/>
        </authorList>
    </citation>
    <scope>NUCLEOTIDE SEQUENCE [LARGE SCALE GENOMIC DNA]</scope>
</reference>